<dbReference type="OrthoDB" id="482635at2"/>
<proteinExistence type="predicted"/>
<evidence type="ECO:0000313" key="2">
    <source>
        <dbReference type="EMBL" id="OKH25571.1"/>
    </source>
</evidence>
<dbReference type="RefSeq" id="WP_073598413.1">
    <property type="nucleotide sequence ID" value="NZ_MRCB01000003.1"/>
</dbReference>
<dbReference type="EMBL" id="MRCB01000003">
    <property type="protein sequence ID" value="OKH25571.1"/>
    <property type="molecule type" value="Genomic_DNA"/>
</dbReference>
<feature type="compositionally biased region" description="Basic and acidic residues" evidence="1">
    <location>
        <begin position="82"/>
        <end position="91"/>
    </location>
</feature>
<keyword evidence="3" id="KW-1185">Reference proteome</keyword>
<accession>A0A1U7HPS6</accession>
<sequence>MLTQFRKRYPHASLISELVQIDRDKYIVRALVQVGGMTVATGLAAADTVEQAEDRARSRALAILEIDEAIIVPSEVTATETPKTESVKTRESQTAVSQPLEKIDRAEISSSQSSTTDRLRTISDSLAGAQRNSGDNLEEDALRLSGRDRTPAFVQAQDKVESSESLPLLSNGVTSAQTTGAFAKSEGSQENVSFRESMTSDPEEARLSFQETAEASEVVSESAQLPQETATPSPTLSFDEMMLQTTVQMKRLGWTDKQGREYLIEAYGKRSRHLLNDEELLDFLRYLESLPS</sequence>
<dbReference type="STRING" id="1921803.NIES593_04320"/>
<feature type="compositionally biased region" description="Polar residues" evidence="1">
    <location>
        <begin position="180"/>
        <end position="200"/>
    </location>
</feature>
<feature type="region of interest" description="Disordered" evidence="1">
    <location>
        <begin position="77"/>
        <end position="119"/>
    </location>
</feature>
<reference evidence="2 3" key="1">
    <citation type="submission" date="2016-11" db="EMBL/GenBank/DDBJ databases">
        <title>Draft Genome Sequences of Nine Cyanobacterial Strains from Diverse Habitats.</title>
        <authorList>
            <person name="Zhu T."/>
            <person name="Hou S."/>
            <person name="Lu X."/>
            <person name="Hess W.R."/>
        </authorList>
    </citation>
    <scope>NUCLEOTIDE SEQUENCE [LARGE SCALE GENOMIC DNA]</scope>
    <source>
        <strain evidence="2 3">NIES-593</strain>
    </source>
</reference>
<organism evidence="2 3">
    <name type="scientific">Hydrococcus rivularis NIES-593</name>
    <dbReference type="NCBI Taxonomy" id="1921803"/>
    <lineage>
        <taxon>Bacteria</taxon>
        <taxon>Bacillati</taxon>
        <taxon>Cyanobacteriota</taxon>
        <taxon>Cyanophyceae</taxon>
        <taxon>Pleurocapsales</taxon>
        <taxon>Hydrococcaceae</taxon>
        <taxon>Hydrococcus</taxon>
    </lineage>
</organism>
<comment type="caution">
    <text evidence="2">The sequence shown here is derived from an EMBL/GenBank/DDBJ whole genome shotgun (WGS) entry which is preliminary data.</text>
</comment>
<evidence type="ECO:0000256" key="1">
    <source>
        <dbReference type="SAM" id="MobiDB-lite"/>
    </source>
</evidence>
<name>A0A1U7HPS6_9CYAN</name>
<dbReference type="AlphaFoldDB" id="A0A1U7HPS6"/>
<feature type="region of interest" description="Disordered" evidence="1">
    <location>
        <begin position="180"/>
        <end position="201"/>
    </location>
</feature>
<protein>
    <submittedName>
        <fullName evidence="2">Uncharacterized protein</fullName>
    </submittedName>
</protein>
<dbReference type="Proteomes" id="UP000186868">
    <property type="component" value="Unassembled WGS sequence"/>
</dbReference>
<gene>
    <name evidence="2" type="ORF">NIES593_04320</name>
</gene>
<evidence type="ECO:0000313" key="3">
    <source>
        <dbReference type="Proteomes" id="UP000186868"/>
    </source>
</evidence>